<dbReference type="InterPro" id="IPR029021">
    <property type="entry name" value="Prot-tyrosine_phosphatase-like"/>
</dbReference>
<dbReference type="SMART" id="SM00194">
    <property type="entry name" value="PTPc"/>
    <property type="match status" value="1"/>
</dbReference>
<dbReference type="GO" id="GO:0051015">
    <property type="term" value="F:actin filament binding"/>
    <property type="evidence" value="ECO:0007669"/>
    <property type="project" value="TreeGrafter"/>
</dbReference>
<accession>A0A2P6NE48</accession>
<evidence type="ECO:0000256" key="4">
    <source>
        <dbReference type="ARBA" id="ARBA00023175"/>
    </source>
</evidence>
<dbReference type="InterPro" id="IPR016130">
    <property type="entry name" value="Tyr_Pase_AS"/>
</dbReference>
<dbReference type="Gene3D" id="1.20.120.720">
    <property type="entry name" value="Myosin VI head, motor domain, U50 subdomain"/>
    <property type="match status" value="1"/>
</dbReference>
<dbReference type="InterPro" id="IPR000387">
    <property type="entry name" value="Tyr_Pase_dom"/>
</dbReference>
<dbReference type="GO" id="GO:0007015">
    <property type="term" value="P:actin filament organization"/>
    <property type="evidence" value="ECO:0007669"/>
    <property type="project" value="TreeGrafter"/>
</dbReference>
<feature type="domain" description="Tyrosine-protein phosphatase" evidence="10">
    <location>
        <begin position="1101"/>
        <end position="1354"/>
    </location>
</feature>
<dbReference type="PROSITE" id="PS50056">
    <property type="entry name" value="TYR_PHOSPHATASE_2"/>
    <property type="match status" value="1"/>
</dbReference>
<evidence type="ECO:0000259" key="8">
    <source>
        <dbReference type="PROSITE" id="PS50010"/>
    </source>
</evidence>
<dbReference type="InterPro" id="IPR003595">
    <property type="entry name" value="Tyr_Pase_cat"/>
</dbReference>
<dbReference type="InterPro" id="IPR035899">
    <property type="entry name" value="DBL_dom_sf"/>
</dbReference>
<dbReference type="Gene3D" id="1.20.5.4820">
    <property type="match status" value="1"/>
</dbReference>
<evidence type="ECO:0000256" key="7">
    <source>
        <dbReference type="SAM" id="MobiDB-lite"/>
    </source>
</evidence>
<dbReference type="CDD" id="cd00047">
    <property type="entry name" value="PTPc"/>
    <property type="match status" value="1"/>
</dbReference>
<keyword evidence="4 6" id="KW-0505">Motor protein</keyword>
<feature type="region of interest" description="Disordered" evidence="7">
    <location>
        <begin position="1511"/>
        <end position="1545"/>
    </location>
</feature>
<dbReference type="GO" id="GO:0004672">
    <property type="term" value="F:protein kinase activity"/>
    <property type="evidence" value="ECO:0007669"/>
    <property type="project" value="InterPro"/>
</dbReference>
<feature type="domain" description="Tyrosine specific protein phosphatases" evidence="11">
    <location>
        <begin position="1260"/>
        <end position="1345"/>
    </location>
</feature>
<dbReference type="Proteomes" id="UP000241769">
    <property type="component" value="Unassembled WGS sequence"/>
</dbReference>
<keyword evidence="3 6" id="KW-0518">Myosin</keyword>
<dbReference type="PRINTS" id="PR00700">
    <property type="entry name" value="PRTYPHPHTASE"/>
</dbReference>
<protein>
    <submittedName>
        <fullName evidence="13">Myosin-Vb-like</fullName>
    </submittedName>
</protein>
<feature type="binding site" evidence="6">
    <location>
        <begin position="428"/>
        <end position="435"/>
    </location>
    <ligand>
        <name>ATP</name>
        <dbReference type="ChEBI" id="CHEBI:30616"/>
    </ligand>
</feature>
<name>A0A2P6NE48_9EUKA</name>
<dbReference type="PANTHER" id="PTHR13140:SF706">
    <property type="entry name" value="DILUTE CLASS UNCONVENTIONAL MYOSIN, ISOFORM C"/>
    <property type="match status" value="1"/>
</dbReference>
<evidence type="ECO:0000313" key="13">
    <source>
        <dbReference type="EMBL" id="PRP82237.1"/>
    </source>
</evidence>
<evidence type="ECO:0000259" key="11">
    <source>
        <dbReference type="PROSITE" id="PS50056"/>
    </source>
</evidence>
<dbReference type="PROSITE" id="PS50011">
    <property type="entry name" value="PROTEIN_KINASE_DOM"/>
    <property type="match status" value="1"/>
</dbReference>
<dbReference type="Gene3D" id="3.90.190.10">
    <property type="entry name" value="Protein tyrosine phosphatase superfamily"/>
    <property type="match status" value="1"/>
</dbReference>
<dbReference type="InterPro" id="IPR000219">
    <property type="entry name" value="DH_dom"/>
</dbReference>
<keyword evidence="14" id="KW-1185">Reference proteome</keyword>
<feature type="region of interest" description="Disordered" evidence="7">
    <location>
        <begin position="1362"/>
        <end position="1449"/>
    </location>
</feature>
<dbReference type="Gene3D" id="3.40.850.10">
    <property type="entry name" value="Kinesin motor domain"/>
    <property type="match status" value="1"/>
</dbReference>
<dbReference type="InterPro" id="IPR001609">
    <property type="entry name" value="Myosin_head_motor_dom-like"/>
</dbReference>
<dbReference type="InterPro" id="IPR027417">
    <property type="entry name" value="P-loop_NTPase"/>
</dbReference>
<feature type="domain" description="Protein kinase" evidence="9">
    <location>
        <begin position="3"/>
        <end position="258"/>
    </location>
</feature>
<dbReference type="PROSITE" id="PS51456">
    <property type="entry name" value="MYOSIN_MOTOR"/>
    <property type="match status" value="1"/>
</dbReference>
<keyword evidence="2 6" id="KW-0067">ATP-binding</keyword>
<feature type="compositionally biased region" description="Basic and acidic residues" evidence="7">
    <location>
        <begin position="1531"/>
        <end position="1542"/>
    </location>
</feature>
<comment type="similarity">
    <text evidence="6">Belongs to the TRAFAC class myosin-kinesin ATPase superfamily. Myosin family.</text>
</comment>
<dbReference type="GO" id="GO:0005737">
    <property type="term" value="C:cytoplasm"/>
    <property type="evidence" value="ECO:0007669"/>
    <property type="project" value="TreeGrafter"/>
</dbReference>
<dbReference type="SUPFAM" id="SSF52540">
    <property type="entry name" value="P-loop containing nucleoside triphosphate hydrolases"/>
    <property type="match status" value="1"/>
</dbReference>
<keyword evidence="1 6" id="KW-0547">Nucleotide-binding</keyword>
<dbReference type="SUPFAM" id="SSF52799">
    <property type="entry name" value="(Phosphotyrosine protein) phosphatases II"/>
    <property type="match status" value="1"/>
</dbReference>
<feature type="compositionally biased region" description="Polar residues" evidence="7">
    <location>
        <begin position="1362"/>
        <end position="1374"/>
    </location>
</feature>
<dbReference type="SUPFAM" id="SSF56112">
    <property type="entry name" value="Protein kinase-like (PK-like)"/>
    <property type="match status" value="1"/>
</dbReference>
<evidence type="ECO:0000259" key="12">
    <source>
        <dbReference type="PROSITE" id="PS51456"/>
    </source>
</evidence>
<evidence type="ECO:0000256" key="2">
    <source>
        <dbReference type="ARBA" id="ARBA00022840"/>
    </source>
</evidence>
<dbReference type="EMBL" id="MDYQ01000107">
    <property type="protein sequence ID" value="PRP82237.1"/>
    <property type="molecule type" value="Genomic_DNA"/>
</dbReference>
<dbReference type="InParanoid" id="A0A2P6NE48"/>
<dbReference type="SMART" id="SM00242">
    <property type="entry name" value="MYSc"/>
    <property type="match status" value="1"/>
</dbReference>
<evidence type="ECO:0000256" key="5">
    <source>
        <dbReference type="ARBA" id="ARBA00023203"/>
    </source>
</evidence>
<dbReference type="PROSITE" id="PS50010">
    <property type="entry name" value="DH_2"/>
    <property type="match status" value="1"/>
</dbReference>
<dbReference type="Pfam" id="PF00069">
    <property type="entry name" value="Pkinase"/>
    <property type="match status" value="1"/>
</dbReference>
<dbReference type="InterPro" id="IPR036961">
    <property type="entry name" value="Kinesin_motor_dom_sf"/>
</dbReference>
<dbReference type="SMART" id="SM00404">
    <property type="entry name" value="PTPc_motif"/>
    <property type="match status" value="1"/>
</dbReference>
<dbReference type="Gene3D" id="1.20.58.530">
    <property type="match status" value="1"/>
</dbReference>
<dbReference type="InterPro" id="IPR011009">
    <property type="entry name" value="Kinase-like_dom_sf"/>
</dbReference>
<evidence type="ECO:0000259" key="10">
    <source>
        <dbReference type="PROSITE" id="PS50055"/>
    </source>
</evidence>
<dbReference type="PROSITE" id="PS00383">
    <property type="entry name" value="TYR_PHOSPHATASE_1"/>
    <property type="match status" value="1"/>
</dbReference>
<dbReference type="Gene3D" id="1.10.510.10">
    <property type="entry name" value="Transferase(Phosphotransferase) domain 1"/>
    <property type="match status" value="1"/>
</dbReference>
<feature type="region of interest" description="Actin-binding" evidence="6">
    <location>
        <begin position="872"/>
        <end position="894"/>
    </location>
</feature>
<dbReference type="STRING" id="1890364.A0A2P6NE48"/>
<feature type="domain" description="DH" evidence="8">
    <location>
        <begin position="1611"/>
        <end position="1798"/>
    </location>
</feature>
<dbReference type="GO" id="GO:0005524">
    <property type="term" value="F:ATP binding"/>
    <property type="evidence" value="ECO:0007669"/>
    <property type="project" value="UniProtKB-UniRule"/>
</dbReference>
<dbReference type="GO" id="GO:0004725">
    <property type="term" value="F:protein tyrosine phosphatase activity"/>
    <property type="evidence" value="ECO:0007669"/>
    <property type="project" value="InterPro"/>
</dbReference>
<dbReference type="GO" id="GO:0016020">
    <property type="term" value="C:membrane"/>
    <property type="evidence" value="ECO:0007669"/>
    <property type="project" value="TreeGrafter"/>
</dbReference>
<gene>
    <name evidence="13" type="ORF">PROFUN_06249</name>
</gene>
<evidence type="ECO:0000313" key="14">
    <source>
        <dbReference type="Proteomes" id="UP000241769"/>
    </source>
</evidence>
<dbReference type="GO" id="GO:0016459">
    <property type="term" value="C:myosin complex"/>
    <property type="evidence" value="ECO:0007669"/>
    <property type="project" value="UniProtKB-KW"/>
</dbReference>
<dbReference type="Pfam" id="PF00102">
    <property type="entry name" value="Y_phosphatase"/>
    <property type="match status" value="1"/>
</dbReference>
<dbReference type="GO" id="GO:0005085">
    <property type="term" value="F:guanyl-nucleotide exchange factor activity"/>
    <property type="evidence" value="ECO:0007669"/>
    <property type="project" value="InterPro"/>
</dbReference>
<dbReference type="Gene3D" id="1.20.900.10">
    <property type="entry name" value="Dbl homology (DH) domain"/>
    <property type="match status" value="1"/>
</dbReference>
<dbReference type="GO" id="GO:0000146">
    <property type="term" value="F:microfilament motor activity"/>
    <property type="evidence" value="ECO:0007669"/>
    <property type="project" value="TreeGrafter"/>
</dbReference>
<dbReference type="InterPro" id="IPR000242">
    <property type="entry name" value="PTP_cat"/>
</dbReference>
<sequence length="1801" mass="203475">MNEENNLILGEGFPSQSGRTFAKLYKGTKHKGEEPFPVAVRVIESPGLAEPDLILRAKRLSELNDGCPQLIHYLRPIKTSGRLQIPLEYCKASMTLIGHQTSLNENQLSFICSDVLSALSYLKSKNIVHGLVQPDNLFLCEDGRVKLDYSGDLFLEKSEDTIYVGKVKYAAPEIILGESVPSEATDIWSLGILCIHLLKKNTTETSGMHSMMDRLMLAPKLKNPHLFSWAFTDFIEKCTAHYPSKRSSFQDLLQHPFVKDIVVDREGTMLPLLKFTDETSPNVTHLGHSTQETVRAQDDPQTWQSVSERFILKNGVGYVRKAKVSGRRRTRLSGPKMSEPSGVSVEDFTRFPDLTESQMVNILRDRLANDDIYTSIGYRTIIAMNPMRTTNEVSSPSTMSKSHIFGLVERAHRRMLLEGKSQTIVMRGLSGSGKTENTSYALDYILHKIQNIDIQGGEVMNKLRASSELLRAFGNAKTVPNHNSSRYAVYYRIMCNAAGNVTGASIFQNLLERSRTTTHVYNELNFHFFYYLTHSSEFSEREEISLLPPDAYRYLRTPTPADASKYSREMEKVLQCMKTLQMNEEMILFVCKVCSAALLLGNVQFGESSEVVQQVASLLGIDEKSLHKVLTKRSLSTNAKDESFYNVPYSLKESESLRDSISRSLYGSLFEWMTNYCNDLLSSTPNERNLGFLDVFGHENSTRNGVEQFCINYAAEKLQKAYDENNFFRTDRMCKEEGLTCPNYSGPSTNHETPVDLYEGENYGMIGILQQMTWKADVRETQLIQRIESSNENHPNFIRSNDRQRFAFAIRHTSCDVEYSGNFLTSNREYIPTEFFGILSESSNPLVRSIYNDDATPDQQKSTMTSKYESTLDQLTSSVLNRGCHYVLCVNPSEKKTPGDFDAEYVTRQLRCMNVLKTTFYKCHSFPFSFTHADFIKRYYALSGKRNPFEIGQSIGQREAESLCRSLETNDTLQTQDFHVGPHLVLLKEGQYDAIEEIRHGKTLVKAKVIIGAISRYFAVKKTRQALGSISSPSDFDRMMKSAEIRAESLEDLHEKLEDHATPDVIDEEWMAIVAESNRRLAARALYSEPQAQDNLPALSKNRYVDIRPYTSTRVLLQRSVGDVNSDYINASFVDIGPMHFIACQAPLPHTVEDFYRMIIQFNTSSVVMLTRFVEGGKVSENSLKSHSPIQLKADQYFPDLPNSSQTYGSIRVQVTEIKEAKQLTVRTMDITDLKNDVVHRVEHHQYSGWPDHGVPKDIMALMSLSPLLNDTNKSSDGPITVHCSAGIGRTGAYIILTNMCKMILDYKQSLERGEQPTLRLNMVDTLVKLRDQRSGMLTHRDQYAFCYQTIASFAKQISSGESWHVTSGPNTESSLEDSDTEVTNYSTLSDNEEWNNASTNSSPCASPRLSKSTMDVSIRPSSTEPPKSKRLSTGTPGKYKLSDHQRASSQPFDVGIAPIPIEGGPLPEKKSLRMLKPLPLRKWTIKSDNLGFRYQSGQYGMPRPKSIEMSTSPIGSPMIGTGSPGTDKSPSMEEEPREKTKSLGKSHNHLFRGKMSLKGFSRAATFDGLSLRPRNAIKQHSIFYEEPHVDISEEDTARLKTFFSDEGIDLRNRLIKDFFLREMEYFKQLQILSVKMRELEPTLLREGLSHTILNFGEVYVQSATIIKNLYPVFVSYMVGGTTILNIGHVLLQLADSFKYHVRYCLDIDSVIGVTRTPKAGEHTSKIGLSELAGMSEGSPRGLKPGEELMLLPKVHLCTYSKRLREIQNETGRLSVEHVDIEQVTQLIEQVMFRIQTVPPQ</sequence>
<comment type="caution">
    <text evidence="13">The sequence shown here is derived from an EMBL/GenBank/DDBJ whole genome shotgun (WGS) entry which is preliminary data.</text>
</comment>
<dbReference type="OrthoDB" id="165498at2759"/>
<dbReference type="PROSITE" id="PS50055">
    <property type="entry name" value="TYR_PHOSPHATASE_PTP"/>
    <property type="match status" value="1"/>
</dbReference>
<evidence type="ECO:0000256" key="3">
    <source>
        <dbReference type="ARBA" id="ARBA00023123"/>
    </source>
</evidence>
<organism evidence="13 14">
    <name type="scientific">Planoprotostelium fungivorum</name>
    <dbReference type="NCBI Taxonomy" id="1890364"/>
    <lineage>
        <taxon>Eukaryota</taxon>
        <taxon>Amoebozoa</taxon>
        <taxon>Evosea</taxon>
        <taxon>Variosea</taxon>
        <taxon>Cavosteliida</taxon>
        <taxon>Cavosteliaceae</taxon>
        <taxon>Planoprotostelium</taxon>
    </lineage>
</organism>
<feature type="compositionally biased region" description="Polar residues" evidence="7">
    <location>
        <begin position="1382"/>
        <end position="1436"/>
    </location>
</feature>
<evidence type="ECO:0000259" key="9">
    <source>
        <dbReference type="PROSITE" id="PS50011"/>
    </source>
</evidence>
<dbReference type="CDD" id="cd00124">
    <property type="entry name" value="MYSc"/>
    <property type="match status" value="1"/>
</dbReference>
<dbReference type="PANTHER" id="PTHR13140">
    <property type="entry name" value="MYOSIN"/>
    <property type="match status" value="1"/>
</dbReference>
<dbReference type="Gene3D" id="1.10.10.820">
    <property type="match status" value="1"/>
</dbReference>
<reference evidence="13 14" key="1">
    <citation type="journal article" date="2018" name="Genome Biol. Evol.">
        <title>Multiple Roots of Fruiting Body Formation in Amoebozoa.</title>
        <authorList>
            <person name="Hillmann F."/>
            <person name="Forbes G."/>
            <person name="Novohradska S."/>
            <person name="Ferling I."/>
            <person name="Riege K."/>
            <person name="Groth M."/>
            <person name="Westermann M."/>
            <person name="Marz M."/>
            <person name="Spaller T."/>
            <person name="Winckler T."/>
            <person name="Schaap P."/>
            <person name="Glockner G."/>
        </authorList>
    </citation>
    <scope>NUCLEOTIDE SEQUENCE [LARGE SCALE GENOMIC DNA]</scope>
    <source>
        <strain evidence="13 14">Jena</strain>
    </source>
</reference>
<feature type="domain" description="Myosin motor" evidence="12">
    <location>
        <begin position="343"/>
        <end position="1000"/>
    </location>
</feature>
<proteinExistence type="inferred from homology"/>
<evidence type="ECO:0000256" key="6">
    <source>
        <dbReference type="PROSITE-ProRule" id="PRU00782"/>
    </source>
</evidence>
<dbReference type="Pfam" id="PF00063">
    <property type="entry name" value="Myosin_head"/>
    <property type="match status" value="1"/>
</dbReference>
<evidence type="ECO:0000256" key="1">
    <source>
        <dbReference type="ARBA" id="ARBA00022741"/>
    </source>
</evidence>
<dbReference type="InterPro" id="IPR000719">
    <property type="entry name" value="Prot_kinase_dom"/>
</dbReference>
<keyword evidence="5 6" id="KW-0009">Actin-binding</keyword>
<dbReference type="SUPFAM" id="SSF48065">
    <property type="entry name" value="DBL homology domain (DH-domain)"/>
    <property type="match status" value="1"/>
</dbReference>